<dbReference type="GO" id="GO:0022857">
    <property type="term" value="F:transmembrane transporter activity"/>
    <property type="evidence" value="ECO:0007669"/>
    <property type="project" value="InterPro"/>
</dbReference>
<evidence type="ECO:0000313" key="8">
    <source>
        <dbReference type="Proteomes" id="UP000534870"/>
    </source>
</evidence>
<dbReference type="EMBL" id="JABXXP010000012">
    <property type="protein sequence ID" value="NVN10002.1"/>
    <property type="molecule type" value="Genomic_DNA"/>
</dbReference>
<keyword evidence="3 6" id="KW-0812">Transmembrane</keyword>
<dbReference type="RefSeq" id="WP_176638791.1">
    <property type="nucleotide sequence ID" value="NZ_JABXXP010000012.1"/>
</dbReference>
<evidence type="ECO:0000256" key="3">
    <source>
        <dbReference type="ARBA" id="ARBA00022692"/>
    </source>
</evidence>
<comment type="caution">
    <text evidence="7">The sequence shown here is derived from an EMBL/GenBank/DDBJ whole genome shotgun (WGS) entry which is preliminary data.</text>
</comment>
<comment type="similarity">
    <text evidence="2">Belongs to the purine-cytosine permease (2.A.39) family.</text>
</comment>
<evidence type="ECO:0000313" key="7">
    <source>
        <dbReference type="EMBL" id="NVN10002.1"/>
    </source>
</evidence>
<keyword evidence="4 6" id="KW-1133">Transmembrane helix</keyword>
<accession>A0A7Y7ITR0</accession>
<evidence type="ECO:0000256" key="2">
    <source>
        <dbReference type="ARBA" id="ARBA00008974"/>
    </source>
</evidence>
<proteinExistence type="inferred from homology"/>
<reference evidence="7 8" key="1">
    <citation type="submission" date="2020-06" db="EMBL/GenBank/DDBJ databases">
        <title>Description of novel acetic acid bacteria.</title>
        <authorList>
            <person name="Sombolestani A."/>
        </authorList>
    </citation>
    <scope>NUCLEOTIDE SEQUENCE [LARGE SCALE GENOMIC DNA]</scope>
    <source>
        <strain evidence="7 8">LMG 31431</strain>
    </source>
</reference>
<sequence>MGDAVSTLESETIYPVPAARRYRTARDLFTVWFGPNLMMLTVVTGALSTTVFGLSLVPAVVGDDA</sequence>
<evidence type="ECO:0000256" key="1">
    <source>
        <dbReference type="ARBA" id="ARBA00004141"/>
    </source>
</evidence>
<gene>
    <name evidence="7" type="ORF">HUK84_02355</name>
</gene>
<organism evidence="7 8">
    <name type="scientific">Nguyenibacter vanlangensis</name>
    <dbReference type="NCBI Taxonomy" id="1216886"/>
    <lineage>
        <taxon>Bacteria</taxon>
        <taxon>Pseudomonadati</taxon>
        <taxon>Pseudomonadota</taxon>
        <taxon>Alphaproteobacteria</taxon>
        <taxon>Acetobacterales</taxon>
        <taxon>Acetobacteraceae</taxon>
        <taxon>Nguyenibacter</taxon>
    </lineage>
</organism>
<feature type="transmembrane region" description="Helical" evidence="6">
    <location>
        <begin position="37"/>
        <end position="61"/>
    </location>
</feature>
<evidence type="ECO:0000256" key="4">
    <source>
        <dbReference type="ARBA" id="ARBA00022989"/>
    </source>
</evidence>
<evidence type="ECO:0000256" key="6">
    <source>
        <dbReference type="SAM" id="Phobius"/>
    </source>
</evidence>
<dbReference type="Gene3D" id="1.10.4160.10">
    <property type="entry name" value="Hydantoin permease"/>
    <property type="match status" value="1"/>
</dbReference>
<dbReference type="Pfam" id="PF02133">
    <property type="entry name" value="Transp_cyt_pur"/>
    <property type="match status" value="1"/>
</dbReference>
<evidence type="ECO:0000256" key="5">
    <source>
        <dbReference type="ARBA" id="ARBA00023136"/>
    </source>
</evidence>
<keyword evidence="5 6" id="KW-0472">Membrane</keyword>
<dbReference type="Proteomes" id="UP000534870">
    <property type="component" value="Unassembled WGS sequence"/>
</dbReference>
<name>A0A7Y7ITR0_9PROT</name>
<dbReference type="AlphaFoldDB" id="A0A7Y7ITR0"/>
<dbReference type="GO" id="GO:0016020">
    <property type="term" value="C:membrane"/>
    <property type="evidence" value="ECO:0007669"/>
    <property type="project" value="UniProtKB-SubCell"/>
</dbReference>
<protein>
    <submittedName>
        <fullName evidence="7">Cytosine permease</fullName>
    </submittedName>
</protein>
<dbReference type="InterPro" id="IPR001248">
    <property type="entry name" value="Pur-cyt_permease"/>
</dbReference>
<comment type="subcellular location">
    <subcellularLocation>
        <location evidence="1">Membrane</location>
        <topology evidence="1">Multi-pass membrane protein</topology>
    </subcellularLocation>
</comment>